<accession>A0ABW3Y656</accession>
<protein>
    <recommendedName>
        <fullName evidence="5">DUF4179 domain-containing protein</fullName>
    </recommendedName>
</protein>
<dbReference type="EMBL" id="JBHTMP010000002">
    <property type="protein sequence ID" value="MFD1319908.1"/>
    <property type="molecule type" value="Genomic_DNA"/>
</dbReference>
<sequence length="393" mass="42213">MIEEDRDIARLMHVDIEAIEAPRSKFLDVDRAMRTGRRQRWYGPTAGAAALVAALAVGGAVVPGQFGNEPARDGGPNMLVVGSYTVLAAESSGLATLPEAPAVIDPMGLYLKFGWLPDGYDHRQYQAGFVPGRTGSVAYLSADQDRDANSTRGNFSVTLYPRGVTPDAPQRDDASRGIELDATAARSVNDNAASWITYSGGEGQETFLRWRYAPDGWAQLRFMGSDPSLDVKATARRIASSMKLSSSEQVPLPVQAASLPAGLKPINVNLSDSVRTPRSWHVSVTLSPTIDPARAFTNTVDVSVSPYKEEQDRSDRERMAPAPNTAVDGQPAYLFPLQGPATTVRIGKSGGVLVEVTTDDSMLGQLGPDGALTAYRNLKLVEDPANWSSHLKN</sequence>
<keyword evidence="2" id="KW-1133">Transmembrane helix</keyword>
<comment type="caution">
    <text evidence="3">The sequence shown here is derived from an EMBL/GenBank/DDBJ whole genome shotgun (WGS) entry which is preliminary data.</text>
</comment>
<dbReference type="Proteomes" id="UP001597260">
    <property type="component" value="Unassembled WGS sequence"/>
</dbReference>
<feature type="transmembrane region" description="Helical" evidence="2">
    <location>
        <begin position="41"/>
        <end position="62"/>
    </location>
</feature>
<evidence type="ECO:0008006" key="5">
    <source>
        <dbReference type="Google" id="ProtNLM"/>
    </source>
</evidence>
<gene>
    <name evidence="3" type="ORF">ACFQ4H_02265</name>
</gene>
<evidence type="ECO:0000256" key="1">
    <source>
        <dbReference type="SAM" id="MobiDB-lite"/>
    </source>
</evidence>
<name>A0ABW3Y656_9ACTN</name>
<feature type="region of interest" description="Disordered" evidence="1">
    <location>
        <begin position="149"/>
        <end position="173"/>
    </location>
</feature>
<keyword evidence="4" id="KW-1185">Reference proteome</keyword>
<evidence type="ECO:0000313" key="3">
    <source>
        <dbReference type="EMBL" id="MFD1319908.1"/>
    </source>
</evidence>
<organism evidence="3 4">
    <name type="scientific">Micromonospora sonneratiae</name>
    <dbReference type="NCBI Taxonomy" id="1184706"/>
    <lineage>
        <taxon>Bacteria</taxon>
        <taxon>Bacillati</taxon>
        <taxon>Actinomycetota</taxon>
        <taxon>Actinomycetes</taxon>
        <taxon>Micromonosporales</taxon>
        <taxon>Micromonosporaceae</taxon>
        <taxon>Micromonospora</taxon>
    </lineage>
</organism>
<dbReference type="RefSeq" id="WP_377566358.1">
    <property type="nucleotide sequence ID" value="NZ_JBHTMP010000002.1"/>
</dbReference>
<evidence type="ECO:0000313" key="4">
    <source>
        <dbReference type="Proteomes" id="UP001597260"/>
    </source>
</evidence>
<reference evidence="4" key="1">
    <citation type="journal article" date="2019" name="Int. J. Syst. Evol. Microbiol.">
        <title>The Global Catalogue of Microorganisms (GCM) 10K type strain sequencing project: providing services to taxonomists for standard genome sequencing and annotation.</title>
        <authorList>
            <consortium name="The Broad Institute Genomics Platform"/>
            <consortium name="The Broad Institute Genome Sequencing Center for Infectious Disease"/>
            <person name="Wu L."/>
            <person name="Ma J."/>
        </authorList>
    </citation>
    <scope>NUCLEOTIDE SEQUENCE [LARGE SCALE GENOMIC DNA]</scope>
    <source>
        <strain evidence="4">JCM 31037</strain>
    </source>
</reference>
<evidence type="ECO:0000256" key="2">
    <source>
        <dbReference type="SAM" id="Phobius"/>
    </source>
</evidence>
<proteinExistence type="predicted"/>
<keyword evidence="2" id="KW-0812">Transmembrane</keyword>
<keyword evidence="2" id="KW-0472">Membrane</keyword>